<evidence type="ECO:0000313" key="9">
    <source>
        <dbReference type="EMBL" id="RWR95976.1"/>
    </source>
</evidence>
<feature type="region of interest" description="Disordered" evidence="6">
    <location>
        <begin position="261"/>
        <end position="283"/>
    </location>
</feature>
<dbReference type="InterPro" id="IPR000608">
    <property type="entry name" value="UBC"/>
</dbReference>
<keyword evidence="3" id="KW-0833">Ubl conjugation pathway</keyword>
<dbReference type="InterPro" id="IPR036443">
    <property type="entry name" value="Znf_RanBP2_sf"/>
</dbReference>
<dbReference type="Gene3D" id="3.10.110.10">
    <property type="entry name" value="Ubiquitin Conjugating Enzyme"/>
    <property type="match status" value="1"/>
</dbReference>
<sequence>MHHHKLFPKTHGILQILRIESKTPKSLHPISYFHYSKNTQTPDSKLTLALKEIEETQSLKLIENEGEEEKESQIQRRLVSHSSSPNDSKVEIFHPWPEWVELMESLLKKDYFVGGAENGFHFSRGDMGLKESNRIRTGCLNFARDRFDLIRYFSRKDIRVIVGSGCPSLDRKVVNSGKRLRAHVGIDEGNVCSSCNLRGSCERAYVKAREDEGGRTVDVMRILLTYGLDPITGSVENEPCLNKTIKESVRRLLKEMTEFSTRELSSSPPKVPSKRIPFKPKYSNQQQLPKDQIDVPMKQGDWICPKCNFVNFARNIKCLRCDGVSQERLKNLREDRDHLPMKKGDWICDKCNFLNFAKNTRCLQCKEKPSMRQLRPGEWECVSCNYINFRRNMVCLKCDWKRPKASNSSDSFAHFRHESEDHHQSSTMTFVRNNNEVNSRHFLRSENQSREEDTDFWSDDDSCSHGDYCEFEDFPILGGKSAVSQDPHERERWKDEMSRRSKGVSGVRKISDDGDLGPATFPRSFQFGDSDDDDEMEGWFRCERKIENRESCELPRNFRLLEELERGEKGIGDGTVSYGMDDADDIQMRSWTGTIIGPHNTVHEGRIYQLKLFCDKDYPDIPPTVKFQTRINMACVNEDTGVVEPALFPMLADWRREYTMEDVLVQLKKEMSSTQNRKLVQPPDGNEEQRADQKALVLRCCIL</sequence>
<keyword evidence="4" id="KW-0862">Zinc</keyword>
<evidence type="ECO:0000313" key="10">
    <source>
        <dbReference type="Proteomes" id="UP000283530"/>
    </source>
</evidence>
<accession>A0A3S3NWR9</accession>
<dbReference type="SMART" id="SM00212">
    <property type="entry name" value="UBCc"/>
    <property type="match status" value="1"/>
</dbReference>
<comment type="caution">
    <text evidence="9">The sequence shown here is derived from an EMBL/GenBank/DDBJ whole genome shotgun (WGS) entry which is preliminary data.</text>
</comment>
<dbReference type="Pfam" id="PF00179">
    <property type="entry name" value="UQ_con"/>
    <property type="match status" value="1"/>
</dbReference>
<dbReference type="FunFam" id="3.10.110.10:FF:000026">
    <property type="entry name" value="Ubiquitin-conjugating enzyme E2 variant"/>
    <property type="match status" value="1"/>
</dbReference>
<dbReference type="OrthoDB" id="448399at2759"/>
<dbReference type="InterPro" id="IPR001876">
    <property type="entry name" value="Znf_RanBP2"/>
</dbReference>
<keyword evidence="2 5" id="KW-0863">Zinc-finger</keyword>
<proteinExistence type="predicted"/>
<feature type="compositionally biased region" description="Basic and acidic residues" evidence="6">
    <location>
        <begin position="486"/>
        <end position="499"/>
    </location>
</feature>
<dbReference type="AlphaFoldDB" id="A0A3S3NWR9"/>
<dbReference type="PROSITE" id="PS50199">
    <property type="entry name" value="ZF_RANBP2_2"/>
    <property type="match status" value="3"/>
</dbReference>
<feature type="domain" description="RanBP2-type" evidence="8">
    <location>
        <begin position="298"/>
        <end position="327"/>
    </location>
</feature>
<feature type="domain" description="RanBP2-type" evidence="8">
    <location>
        <begin position="342"/>
        <end position="371"/>
    </location>
</feature>
<dbReference type="CDD" id="cd23807">
    <property type="entry name" value="UEV_UBE2V"/>
    <property type="match status" value="1"/>
</dbReference>
<dbReference type="Gene3D" id="4.10.1060.10">
    <property type="entry name" value="Zinc finger, RanBP2-type"/>
    <property type="match status" value="3"/>
</dbReference>
<evidence type="ECO:0000256" key="5">
    <source>
        <dbReference type="PROSITE-ProRule" id="PRU00322"/>
    </source>
</evidence>
<dbReference type="Proteomes" id="UP000283530">
    <property type="component" value="Unassembled WGS sequence"/>
</dbReference>
<evidence type="ECO:0000256" key="2">
    <source>
        <dbReference type="ARBA" id="ARBA00022771"/>
    </source>
</evidence>
<dbReference type="STRING" id="337451.A0A3S3NWR9"/>
<reference evidence="9 10" key="1">
    <citation type="journal article" date="2019" name="Nat. Plants">
        <title>Stout camphor tree genome fills gaps in understanding of flowering plant genome evolution.</title>
        <authorList>
            <person name="Chaw S.M."/>
            <person name="Liu Y.C."/>
            <person name="Wu Y.W."/>
            <person name="Wang H.Y."/>
            <person name="Lin C.I."/>
            <person name="Wu C.S."/>
            <person name="Ke H.M."/>
            <person name="Chang L.Y."/>
            <person name="Hsu C.Y."/>
            <person name="Yang H.T."/>
            <person name="Sudianto E."/>
            <person name="Hsu M.H."/>
            <person name="Wu K.P."/>
            <person name="Wang L.N."/>
            <person name="Leebens-Mack J.H."/>
            <person name="Tsai I.J."/>
        </authorList>
    </citation>
    <scope>NUCLEOTIDE SEQUENCE [LARGE SCALE GENOMIC DNA]</scope>
    <source>
        <strain evidence="10">cv. Chaw 1501</strain>
        <tissue evidence="9">Young leaves</tissue>
    </source>
</reference>
<keyword evidence="1" id="KW-0479">Metal-binding</keyword>
<name>A0A3S3NWR9_9MAGN</name>
<evidence type="ECO:0000256" key="4">
    <source>
        <dbReference type="ARBA" id="ARBA00022833"/>
    </source>
</evidence>
<dbReference type="PANTHER" id="PTHR23111">
    <property type="entry name" value="ZINC FINGER PROTEIN"/>
    <property type="match status" value="1"/>
</dbReference>
<dbReference type="GO" id="GO:0003729">
    <property type="term" value="F:mRNA binding"/>
    <property type="evidence" value="ECO:0007669"/>
    <property type="project" value="TreeGrafter"/>
</dbReference>
<evidence type="ECO:0000259" key="7">
    <source>
        <dbReference type="PROSITE" id="PS50127"/>
    </source>
</evidence>
<dbReference type="PANTHER" id="PTHR23111:SF23">
    <property type="entry name" value="RAN BP2_NZF ZINC FINGER-LIKE SUPERFAMILY PROTEIN"/>
    <property type="match status" value="1"/>
</dbReference>
<dbReference type="PROSITE" id="PS50127">
    <property type="entry name" value="UBC_2"/>
    <property type="match status" value="1"/>
</dbReference>
<evidence type="ECO:0000256" key="3">
    <source>
        <dbReference type="ARBA" id="ARBA00022786"/>
    </source>
</evidence>
<keyword evidence="10" id="KW-1185">Reference proteome</keyword>
<dbReference type="PROSITE" id="PS01358">
    <property type="entry name" value="ZF_RANBP2_1"/>
    <property type="match status" value="3"/>
</dbReference>
<dbReference type="SUPFAM" id="SSF54495">
    <property type="entry name" value="UBC-like"/>
    <property type="match status" value="1"/>
</dbReference>
<protein>
    <submittedName>
        <fullName evidence="9">Zinc finger protein VAR3, chloroplastic</fullName>
    </submittedName>
</protein>
<feature type="domain" description="RanBP2-type" evidence="8">
    <location>
        <begin position="375"/>
        <end position="404"/>
    </location>
</feature>
<evidence type="ECO:0000256" key="6">
    <source>
        <dbReference type="SAM" id="MobiDB-lite"/>
    </source>
</evidence>
<dbReference type="GO" id="GO:0005737">
    <property type="term" value="C:cytoplasm"/>
    <property type="evidence" value="ECO:0007669"/>
    <property type="project" value="TreeGrafter"/>
</dbReference>
<organism evidence="9 10">
    <name type="scientific">Cinnamomum micranthum f. kanehirae</name>
    <dbReference type="NCBI Taxonomy" id="337451"/>
    <lineage>
        <taxon>Eukaryota</taxon>
        <taxon>Viridiplantae</taxon>
        <taxon>Streptophyta</taxon>
        <taxon>Embryophyta</taxon>
        <taxon>Tracheophyta</taxon>
        <taxon>Spermatophyta</taxon>
        <taxon>Magnoliopsida</taxon>
        <taxon>Magnoliidae</taxon>
        <taxon>Laurales</taxon>
        <taxon>Lauraceae</taxon>
        <taxon>Cinnamomum</taxon>
    </lineage>
</organism>
<dbReference type="InterPro" id="IPR016135">
    <property type="entry name" value="UBQ-conjugating_enzyme/RWD"/>
</dbReference>
<feature type="region of interest" description="Disordered" evidence="6">
    <location>
        <begin position="480"/>
        <end position="528"/>
    </location>
</feature>
<feature type="domain" description="UBC core" evidence="7">
    <location>
        <begin position="555"/>
        <end position="703"/>
    </location>
</feature>
<evidence type="ECO:0000256" key="1">
    <source>
        <dbReference type="ARBA" id="ARBA00022723"/>
    </source>
</evidence>
<dbReference type="Pfam" id="PF00641">
    <property type="entry name" value="Zn_ribbon_RanBP"/>
    <property type="match status" value="3"/>
</dbReference>
<gene>
    <name evidence="9" type="ORF">CKAN_02534000</name>
</gene>
<dbReference type="SUPFAM" id="SSF90209">
    <property type="entry name" value="Ran binding protein zinc finger-like"/>
    <property type="match status" value="3"/>
</dbReference>
<evidence type="ECO:0000259" key="8">
    <source>
        <dbReference type="PROSITE" id="PS50199"/>
    </source>
</evidence>
<dbReference type="EMBL" id="QPKB01000011">
    <property type="protein sequence ID" value="RWR95976.1"/>
    <property type="molecule type" value="Genomic_DNA"/>
</dbReference>
<dbReference type="SMART" id="SM00547">
    <property type="entry name" value="ZnF_RBZ"/>
    <property type="match status" value="3"/>
</dbReference>
<dbReference type="GO" id="GO:0008270">
    <property type="term" value="F:zinc ion binding"/>
    <property type="evidence" value="ECO:0007669"/>
    <property type="project" value="UniProtKB-KW"/>
</dbReference>